<feature type="transmembrane region" description="Helical" evidence="2">
    <location>
        <begin position="51"/>
        <end position="72"/>
    </location>
</feature>
<feature type="transmembrane region" description="Helical" evidence="2">
    <location>
        <begin position="221"/>
        <end position="245"/>
    </location>
</feature>
<evidence type="ECO:0000313" key="4">
    <source>
        <dbReference type="Proteomes" id="UP000799118"/>
    </source>
</evidence>
<sequence>MTFSVRQAQIIGLFVETLLYGMHFITFGVCLRCLFWDSNGAVLASTQVKRGLLVMSLALFIISTLDIALAVLNDYDGLVSPGGQDTLNTPNWLTVSRVNYLFSDYRRVYRCWIIYNRRWSVIAVPSILFFAVLGISFTIAGLEPETVPGPLPKAGRTTLLIAIVYCISFVSSLLTTVLIVHRLWKVERDLHEQASKGLTSIDTPQNLRDSQRQGRSRLGQVMVLVIESGIMFTTTEFFCMMTFALKSNMCYIATYTDIQVIPIAFNLIVIRLSLAKDENFEEDMSRSWAVAVPESSWSSEEGSRGMLRLRSRGSSALPLQPPSPSTPNDSLVRSMDL</sequence>
<feature type="region of interest" description="Disordered" evidence="1">
    <location>
        <begin position="313"/>
        <end position="337"/>
    </location>
</feature>
<protein>
    <recommendedName>
        <fullName evidence="5">G-protein coupled receptors family 1 profile domain-containing protein</fullName>
    </recommendedName>
</protein>
<feature type="transmembrane region" description="Helical" evidence="2">
    <location>
        <begin position="119"/>
        <end position="139"/>
    </location>
</feature>
<proteinExistence type="predicted"/>
<evidence type="ECO:0000313" key="3">
    <source>
        <dbReference type="EMBL" id="KAE9398808.1"/>
    </source>
</evidence>
<reference evidence="3" key="1">
    <citation type="journal article" date="2019" name="Environ. Microbiol.">
        <title>Fungal ecological strategies reflected in gene transcription - a case study of two litter decomposers.</title>
        <authorList>
            <person name="Barbi F."/>
            <person name="Kohler A."/>
            <person name="Barry K."/>
            <person name="Baskaran P."/>
            <person name="Daum C."/>
            <person name="Fauchery L."/>
            <person name="Ihrmark K."/>
            <person name="Kuo A."/>
            <person name="LaButti K."/>
            <person name="Lipzen A."/>
            <person name="Morin E."/>
            <person name="Grigoriev I.V."/>
            <person name="Henrissat B."/>
            <person name="Lindahl B."/>
            <person name="Martin F."/>
        </authorList>
    </citation>
    <scope>NUCLEOTIDE SEQUENCE</scope>
    <source>
        <strain evidence="3">JB14</strain>
    </source>
</reference>
<keyword evidence="2" id="KW-0472">Membrane</keyword>
<keyword evidence="4" id="KW-1185">Reference proteome</keyword>
<dbReference type="OrthoDB" id="3354175at2759"/>
<dbReference type="Proteomes" id="UP000799118">
    <property type="component" value="Unassembled WGS sequence"/>
</dbReference>
<keyword evidence="2" id="KW-0812">Transmembrane</keyword>
<evidence type="ECO:0000256" key="1">
    <source>
        <dbReference type="SAM" id="MobiDB-lite"/>
    </source>
</evidence>
<evidence type="ECO:0000256" key="2">
    <source>
        <dbReference type="SAM" id="Phobius"/>
    </source>
</evidence>
<feature type="transmembrane region" description="Helical" evidence="2">
    <location>
        <begin position="12"/>
        <end position="31"/>
    </location>
</feature>
<name>A0A6A4HN32_9AGAR</name>
<accession>A0A6A4HN32</accession>
<feature type="transmembrane region" description="Helical" evidence="2">
    <location>
        <begin position="251"/>
        <end position="274"/>
    </location>
</feature>
<keyword evidence="2" id="KW-1133">Transmembrane helix</keyword>
<gene>
    <name evidence="3" type="ORF">BT96DRAFT_920560</name>
</gene>
<dbReference type="AlphaFoldDB" id="A0A6A4HN32"/>
<dbReference type="EMBL" id="ML769477">
    <property type="protein sequence ID" value="KAE9398808.1"/>
    <property type="molecule type" value="Genomic_DNA"/>
</dbReference>
<evidence type="ECO:0008006" key="5">
    <source>
        <dbReference type="Google" id="ProtNLM"/>
    </source>
</evidence>
<feature type="transmembrane region" description="Helical" evidence="2">
    <location>
        <begin position="159"/>
        <end position="180"/>
    </location>
</feature>
<organism evidence="3 4">
    <name type="scientific">Gymnopus androsaceus JB14</name>
    <dbReference type="NCBI Taxonomy" id="1447944"/>
    <lineage>
        <taxon>Eukaryota</taxon>
        <taxon>Fungi</taxon>
        <taxon>Dikarya</taxon>
        <taxon>Basidiomycota</taxon>
        <taxon>Agaricomycotina</taxon>
        <taxon>Agaricomycetes</taxon>
        <taxon>Agaricomycetidae</taxon>
        <taxon>Agaricales</taxon>
        <taxon>Marasmiineae</taxon>
        <taxon>Omphalotaceae</taxon>
        <taxon>Gymnopus</taxon>
    </lineage>
</organism>